<accession>A0A6N3GJD4</accession>
<gene>
    <name evidence="1" type="ORF">ELLFYP34_03942</name>
</gene>
<name>A0A6N3GJD4_EUBLI</name>
<reference evidence="1" key="1">
    <citation type="submission" date="2019-11" db="EMBL/GenBank/DDBJ databases">
        <authorList>
            <person name="Feng L."/>
        </authorList>
    </citation>
    <scope>NUCLEOTIDE SEQUENCE</scope>
    <source>
        <strain evidence="1">ElimosumLFYP34</strain>
    </source>
</reference>
<dbReference type="Pfam" id="PF05016">
    <property type="entry name" value="ParE_toxin"/>
    <property type="match status" value="1"/>
</dbReference>
<dbReference type="EMBL" id="CACRTR010000016">
    <property type="protein sequence ID" value="VYU64133.1"/>
    <property type="molecule type" value="Genomic_DNA"/>
</dbReference>
<organism evidence="1">
    <name type="scientific">Eubacterium limosum</name>
    <dbReference type="NCBI Taxonomy" id="1736"/>
    <lineage>
        <taxon>Bacteria</taxon>
        <taxon>Bacillati</taxon>
        <taxon>Bacillota</taxon>
        <taxon>Clostridia</taxon>
        <taxon>Eubacteriales</taxon>
        <taxon>Eubacteriaceae</taxon>
        <taxon>Eubacterium</taxon>
    </lineage>
</organism>
<dbReference type="AlphaFoldDB" id="A0A6N3GJD4"/>
<dbReference type="InterPro" id="IPR007712">
    <property type="entry name" value="RelE/ParE_toxin"/>
</dbReference>
<evidence type="ECO:0000313" key="1">
    <source>
        <dbReference type="EMBL" id="VYU64133.1"/>
    </source>
</evidence>
<proteinExistence type="predicted"/>
<dbReference type="InterPro" id="IPR035093">
    <property type="entry name" value="RelE/ParE_toxin_dom_sf"/>
</dbReference>
<protein>
    <submittedName>
        <fullName evidence="1">Plasmid stabilisation system protein</fullName>
    </submittedName>
</protein>
<sequence length="105" mass="12575">MKSYEVIVTGAAQKDIERIWRYITTELFEPGAAKTFKKRLMSEILKLGQMPARHSIYRKEPWAARGIRFFKTGHFLTFFIILESEQQVYVLRTVYEKRNLEDIWN</sequence>
<dbReference type="Gene3D" id="3.30.2310.20">
    <property type="entry name" value="RelE-like"/>
    <property type="match status" value="1"/>
</dbReference>